<dbReference type="eggNOG" id="COG5635">
    <property type="taxonomic scope" value="Bacteria"/>
</dbReference>
<dbReference type="HOGENOM" id="CLU_008428_0_0_3"/>
<feature type="domain" description="NACHT" evidence="1">
    <location>
        <begin position="308"/>
        <end position="466"/>
    </location>
</feature>
<evidence type="ECO:0000313" key="4">
    <source>
        <dbReference type="Proteomes" id="UP000010475"/>
    </source>
</evidence>
<reference evidence="3 4" key="1">
    <citation type="submission" date="2012-06" db="EMBL/GenBank/DDBJ databases">
        <title>Finished chromosome of genome of Cylindrospermum stagnale PCC 7417.</title>
        <authorList>
            <consortium name="US DOE Joint Genome Institute"/>
            <person name="Gugger M."/>
            <person name="Coursin T."/>
            <person name="Rippka R."/>
            <person name="Tandeau De Marsac N."/>
            <person name="Huntemann M."/>
            <person name="Wei C.-L."/>
            <person name="Han J."/>
            <person name="Detter J.C."/>
            <person name="Han C."/>
            <person name="Tapia R."/>
            <person name="Chen A."/>
            <person name="Kyrpides N."/>
            <person name="Mavromatis K."/>
            <person name="Markowitz V."/>
            <person name="Szeto E."/>
            <person name="Ivanova N."/>
            <person name="Pagani I."/>
            <person name="Pati A."/>
            <person name="Goodwin L."/>
            <person name="Nordberg H.P."/>
            <person name="Cantor M.N."/>
            <person name="Hua S.X."/>
            <person name="Woyke T."/>
            <person name="Kerfeld C.A."/>
        </authorList>
    </citation>
    <scope>NUCLEOTIDE SEQUENCE [LARGE SCALE GENOMIC DNA]</scope>
    <source>
        <strain evidence="3 4">PCC 7417</strain>
    </source>
</reference>
<evidence type="ECO:0000259" key="2">
    <source>
        <dbReference type="Pfam" id="PF22735"/>
    </source>
</evidence>
<dbReference type="KEGG" id="csg:Cylst_6114"/>
<dbReference type="SUPFAM" id="SSF52540">
    <property type="entry name" value="P-loop containing nucleoside triphosphate hydrolases"/>
    <property type="match status" value="1"/>
</dbReference>
<dbReference type="OrthoDB" id="473122at2"/>
<dbReference type="Gene3D" id="2.160.20.80">
    <property type="entry name" value="E3 ubiquitin-protein ligase SopA"/>
    <property type="match status" value="2"/>
</dbReference>
<evidence type="ECO:0000313" key="3">
    <source>
        <dbReference type="EMBL" id="AFZ28084.1"/>
    </source>
</evidence>
<dbReference type="SUPFAM" id="SSF141571">
    <property type="entry name" value="Pentapeptide repeat-like"/>
    <property type="match status" value="1"/>
</dbReference>
<evidence type="ECO:0000259" key="1">
    <source>
        <dbReference type="Pfam" id="PF05729"/>
    </source>
</evidence>
<dbReference type="PANTHER" id="PTHR14136:SF17">
    <property type="entry name" value="BTB_POZ DOMAIN-CONTAINING PROTEIN KCTD9"/>
    <property type="match status" value="1"/>
</dbReference>
<sequence>MRTRLSQIWQLFNTDIRELISAETVGTAAESTSAVVEIAKTLQEQGKSLEWLKPLVENSGSLLGILCSPGVQLIGSGLQFVPVAIALFKVYRKRTKQDPCLVDCVAIISQAAYLESFAEILAQHQQLLASWQSQPKGDATLTKALQALEDFELDSESAKSAIASFPDSQLVKQYNQVLSARLQLSGLSVNEAEDFTELVARNTEIYFFNALSASRDSVKLLAELYSNGGIEVLKKYDSIRVYLETEIEPKPQETVFNETFSYRDIYVKPKARGVNANGKIDNQSETFDLETWVKNLLFDKDPKNQSQVIFIQGGPGRGKSIFCRMFADLVRRDIYRRWTPILIRLRDIEEFQPSLEETLRSRLKFDFALRDNWLIDPQTRFLFILDGFDELRIERSNNQTVERFIRQVGRFQHDCQENKSMGHRVIITGREMALHGIDRLPPNLERVEIAEMDIDLQSQWFNNWRRHSDADKAIAFQQFLQDKKHCPEALKELAKEPLLLYMLVAMHRDDELDISKFEQASGTEAKILVYEQALNWVLKIQRSDSRHPELNDELTKQKPEALRRLLAEAAVCITQLEGESASMQIVKARLQQDDEVKQLIEAAEKQLGEEALKTALSAFYIKSDGSGGVEFFHKSFREFLFAERLKQSLEDWTEPGKRGKNFNIDEQKLHWEIYDLLGYGGLTQEIVKYLMGLLVRSNEFRPVQLFQRLEDFYIRWCDGEFIDAPPENFPQKKMRLLREQGSKLGQRQVDIYAGLNVMILLLELHRYAQERDDLKQEIVFYPSGKAEEYFRTTQLLRIINYSDCFQIATFNSVVGQFLSGADLSGANLRGAVLSLADLRGTNLSGAYLSGAYLRGTNLSGAVLSGADLSGANLRGTDLSGADLSGADLSGAVLRNAGLRGADLRGADLSRTVLRKADLSRANLSGADLSRANLSGANLSDEFSGDIRWDEKTNWENVQGLDTAINVPEALKQQLGLN</sequence>
<dbReference type="InterPro" id="IPR001646">
    <property type="entry name" value="5peptide_repeat"/>
</dbReference>
<dbReference type="InterPro" id="IPR054568">
    <property type="entry name" value="NNH3"/>
</dbReference>
<dbReference type="RefSeq" id="WP_015211316.1">
    <property type="nucleotide sequence ID" value="NC_019757.1"/>
</dbReference>
<dbReference type="Proteomes" id="UP000010475">
    <property type="component" value="Chromosome"/>
</dbReference>
<protein>
    <submittedName>
        <fullName evidence="3">Putative low-complexity protein</fullName>
    </submittedName>
</protein>
<dbReference type="Pfam" id="PF00805">
    <property type="entry name" value="Pentapeptide"/>
    <property type="match status" value="2"/>
</dbReference>
<proteinExistence type="predicted"/>
<dbReference type="STRING" id="56107.Cylst_6114"/>
<feature type="domain" description="NACHT N-terminal Helical" evidence="2">
    <location>
        <begin position="49"/>
        <end position="261"/>
    </location>
</feature>
<dbReference type="Pfam" id="PF22735">
    <property type="entry name" value="NNH3"/>
    <property type="match status" value="1"/>
</dbReference>
<gene>
    <name evidence="3" type="ORF">Cylst_6114</name>
</gene>
<organism evidence="3 4">
    <name type="scientific">Cylindrospermum stagnale PCC 7417</name>
    <dbReference type="NCBI Taxonomy" id="56107"/>
    <lineage>
        <taxon>Bacteria</taxon>
        <taxon>Bacillati</taxon>
        <taxon>Cyanobacteriota</taxon>
        <taxon>Cyanophyceae</taxon>
        <taxon>Nostocales</taxon>
        <taxon>Nostocaceae</taxon>
        <taxon>Cylindrospermum</taxon>
    </lineage>
</organism>
<name>K9X7L0_9NOST</name>
<dbReference type="Pfam" id="PF05729">
    <property type="entry name" value="NACHT"/>
    <property type="match status" value="1"/>
</dbReference>
<dbReference type="AlphaFoldDB" id="K9X7L0"/>
<keyword evidence="4" id="KW-1185">Reference proteome</keyword>
<accession>K9X7L0</accession>
<dbReference type="eggNOG" id="COG1357">
    <property type="taxonomic scope" value="Bacteria"/>
</dbReference>
<dbReference type="Gene3D" id="3.40.50.300">
    <property type="entry name" value="P-loop containing nucleotide triphosphate hydrolases"/>
    <property type="match status" value="1"/>
</dbReference>
<dbReference type="InterPro" id="IPR007111">
    <property type="entry name" value="NACHT_NTPase"/>
</dbReference>
<dbReference type="EMBL" id="CP003642">
    <property type="protein sequence ID" value="AFZ28084.1"/>
    <property type="molecule type" value="Genomic_DNA"/>
</dbReference>
<dbReference type="PANTHER" id="PTHR14136">
    <property type="entry name" value="BTB_POZ DOMAIN-CONTAINING PROTEIN KCTD9"/>
    <property type="match status" value="1"/>
</dbReference>
<dbReference type="PATRIC" id="fig|56107.3.peg.6719"/>
<dbReference type="InterPro" id="IPR051082">
    <property type="entry name" value="Pentapeptide-BTB/POZ_domain"/>
</dbReference>
<dbReference type="InterPro" id="IPR027417">
    <property type="entry name" value="P-loop_NTPase"/>
</dbReference>